<dbReference type="SUPFAM" id="SSF49452">
    <property type="entry name" value="Starch-binding domain-like"/>
    <property type="match status" value="1"/>
</dbReference>
<organism evidence="1 2">
    <name type="scientific">Tumidithrix elongata BACA0141</name>
    <dbReference type="NCBI Taxonomy" id="2716417"/>
    <lineage>
        <taxon>Bacteria</taxon>
        <taxon>Bacillati</taxon>
        <taxon>Cyanobacteriota</taxon>
        <taxon>Cyanophyceae</taxon>
        <taxon>Pseudanabaenales</taxon>
        <taxon>Pseudanabaenaceae</taxon>
        <taxon>Tumidithrix</taxon>
        <taxon>Tumidithrix elongata</taxon>
    </lineage>
</organism>
<dbReference type="GO" id="GO:0004180">
    <property type="term" value="F:carboxypeptidase activity"/>
    <property type="evidence" value="ECO:0007669"/>
    <property type="project" value="UniProtKB-KW"/>
</dbReference>
<dbReference type="InterPro" id="IPR013784">
    <property type="entry name" value="Carb-bd-like_fold"/>
</dbReference>
<gene>
    <name evidence="1" type="ORF">V2H45_13585</name>
</gene>
<protein>
    <submittedName>
        <fullName evidence="1">Carboxypeptidase-like regulatory domain-containing protein</fullName>
    </submittedName>
</protein>
<dbReference type="AlphaFoldDB" id="A0AAW9PZF6"/>
<evidence type="ECO:0000313" key="1">
    <source>
        <dbReference type="EMBL" id="MEE3717768.1"/>
    </source>
</evidence>
<dbReference type="Proteomes" id="UP001333818">
    <property type="component" value="Unassembled WGS sequence"/>
</dbReference>
<dbReference type="Gene3D" id="2.60.40.1120">
    <property type="entry name" value="Carboxypeptidase-like, regulatory domain"/>
    <property type="match status" value="1"/>
</dbReference>
<reference evidence="1" key="1">
    <citation type="submission" date="2024-01" db="EMBL/GenBank/DDBJ databases">
        <title>Bank of Algae and Cyanobacteria of the Azores (BACA) strain genomes.</title>
        <authorList>
            <person name="Luz R."/>
            <person name="Cordeiro R."/>
            <person name="Fonseca A."/>
            <person name="Goncalves V."/>
        </authorList>
    </citation>
    <scope>NUCLEOTIDE SEQUENCE</scope>
    <source>
        <strain evidence="1">BACA0141</strain>
    </source>
</reference>
<comment type="caution">
    <text evidence="1">The sequence shown here is derived from an EMBL/GenBank/DDBJ whole genome shotgun (WGS) entry which is preliminary data.</text>
</comment>
<dbReference type="GO" id="GO:0030246">
    <property type="term" value="F:carbohydrate binding"/>
    <property type="evidence" value="ECO:0007669"/>
    <property type="project" value="InterPro"/>
</dbReference>
<evidence type="ECO:0000313" key="2">
    <source>
        <dbReference type="Proteomes" id="UP001333818"/>
    </source>
</evidence>
<sequence length="136" mass="15334">MLPSRTRFWLASLFGIALLTIAAIVEPVYSFLGHSQGNSVLYGKVADTRSWAGKTGDSLIEHAKVTINSLPPQTTFTDEKGQFWFNGLRDISYSIRVDDPSNRDRHYSFSIRVDGTTGTFFDLAAEERHNLKELDY</sequence>
<keyword evidence="1" id="KW-0645">Protease</keyword>
<keyword evidence="2" id="KW-1185">Reference proteome</keyword>
<keyword evidence="1" id="KW-0121">Carboxypeptidase</keyword>
<name>A0AAW9PZF6_9CYAN</name>
<keyword evidence="1" id="KW-0378">Hydrolase</keyword>
<accession>A0AAW9PZF6</accession>
<dbReference type="EMBL" id="JAZBJZ010000052">
    <property type="protein sequence ID" value="MEE3717768.1"/>
    <property type="molecule type" value="Genomic_DNA"/>
</dbReference>
<proteinExistence type="predicted"/>